<dbReference type="NCBIfam" id="TIGR00750">
    <property type="entry name" value="lao"/>
    <property type="match status" value="1"/>
</dbReference>
<dbReference type="CDD" id="cd03114">
    <property type="entry name" value="MMAA-like"/>
    <property type="match status" value="1"/>
</dbReference>
<dbReference type="AlphaFoldDB" id="A0A9J2PND7"/>
<name>A0A9J2PND7_ASCLU</name>
<dbReference type="Pfam" id="PF11882">
    <property type="entry name" value="DUF3402"/>
    <property type="match status" value="2"/>
</dbReference>
<dbReference type="InterPro" id="IPR005129">
    <property type="entry name" value="GTPase_ArgK"/>
</dbReference>
<dbReference type="Proteomes" id="UP000036681">
    <property type="component" value="Unplaced"/>
</dbReference>
<dbReference type="GO" id="GO:0003924">
    <property type="term" value="F:GTPase activity"/>
    <property type="evidence" value="ECO:0007669"/>
    <property type="project" value="InterPro"/>
</dbReference>
<evidence type="ECO:0000259" key="2">
    <source>
        <dbReference type="SMART" id="SM01293"/>
    </source>
</evidence>
<keyword evidence="3" id="KW-1185">Reference proteome</keyword>
<evidence type="ECO:0000256" key="1">
    <source>
        <dbReference type="ARBA" id="ARBA00009625"/>
    </source>
</evidence>
<dbReference type="PANTHER" id="PTHR13239:SF4">
    <property type="entry name" value="AT25231P"/>
    <property type="match status" value="1"/>
</dbReference>
<dbReference type="InterPro" id="IPR040185">
    <property type="entry name" value="Far11/STRP"/>
</dbReference>
<sequence>MEILFRSSLPWKPKVREEDIEAFLQHERYSSGVLLVIRHGPMVFCFRMKFFGYRLPSDSTTVFGLPPPILKSVEALRRHLYISLNDTQAAREKVLNRYLFSQREGEDDASATEKLYRMMLPNLSQYVIALLKVLLAAAPSSKAKSDAINILSDVLTPETDNNEVLSNSINFDSSLTNVLEQSVRIAIDVNRHKEIMVKAASSILILLMKHLRLNHVYQFEYLSQHLVFANCIPLILKFLDQNMVRYVQSKHELLPFNYPRAPLHYVRNHDEWPVLNVDNVDEGDSQSQSYYLWRNVFSTINLLRVLNKLTKWKHSRTMMLVVFKSAPILKRSLRVRLAVFQLYVLKLLKVQARYLGRQWRRSNMEIMSAIYSKVRHRLNDDWAYANETRSKSWDFQSEEAALKTAVERFNSRRYSHLYPAFALEPSEAPSPGDTYLDTVDLREFEPVDNSVQSLLGAPKELSERFKRNYERWVDHEVMKRQTNWDQLLINTRGIMDMGEGKRIGIMLTKTFTATTGPAFTHLLNIVPAALISARNFASNPSKKAMSVPGVEKREPIPEFDASQLIDYARLHWDDRVKADDPTVVRLRDGILAGSRSALASGITLVESRHPTKRAMGSHLLADLLAAERKRFREKGPSSLIFRIGISGSPGVGKSSFIEALGNELTNNQGKKVAVLTVDPSSATTGGSVLGDLTRMQNLARNPKAFIRQSPTSGSLGGVTRGIHEAIVLCEGAGYEVVIIETVGVGQSEVSVSEMSDMFCLLLSPAHGDELQGVKRGIMEQSDLLIVTKADGELEKKARLTQTEYVSALKYMRPRAEEWRPEVMSASIYKPETIQAVWKTMNRFWETAFKTGLLLERRNEQLTTWMWTHVQDEIMAVFKRHPEVLKKAPALERDIRHGKITPGWAAESLLRTFFGL</sequence>
<dbReference type="GO" id="GO:0007010">
    <property type="term" value="P:cytoskeleton organization"/>
    <property type="evidence" value="ECO:0007669"/>
    <property type="project" value="TreeGrafter"/>
</dbReference>
<dbReference type="Gene3D" id="3.40.50.300">
    <property type="entry name" value="P-loop containing nucleotide triphosphate hydrolases"/>
    <property type="match status" value="1"/>
</dbReference>
<dbReference type="InterPro" id="IPR021819">
    <property type="entry name" value="Far11/STRP_C"/>
</dbReference>
<comment type="similarity">
    <text evidence="1">Belongs to the SIMIBI class G3E GTPase family. ArgK/MeaB subfamily.</text>
</comment>
<accession>A0A9J2PND7</accession>
<dbReference type="GO" id="GO:0005829">
    <property type="term" value="C:cytosol"/>
    <property type="evidence" value="ECO:0007669"/>
    <property type="project" value="TreeGrafter"/>
</dbReference>
<reference evidence="4" key="1">
    <citation type="submission" date="2023-03" db="UniProtKB">
        <authorList>
            <consortium name="WormBaseParasite"/>
        </authorList>
    </citation>
    <scope>IDENTIFICATION</scope>
</reference>
<dbReference type="WBParaSite" id="ALUE_0001105601-mRNA-1">
    <property type="protein sequence ID" value="ALUE_0001105601-mRNA-1"/>
    <property type="gene ID" value="ALUE_0001105601"/>
</dbReference>
<feature type="domain" description="Far11/STRP C-terminal" evidence="2">
    <location>
        <begin position="66"/>
        <end position="469"/>
    </location>
</feature>
<proteinExistence type="inferred from homology"/>
<dbReference type="Pfam" id="PF03308">
    <property type="entry name" value="MeaB"/>
    <property type="match status" value="1"/>
</dbReference>
<dbReference type="SMART" id="SM01293">
    <property type="entry name" value="DUF3402"/>
    <property type="match status" value="1"/>
</dbReference>
<dbReference type="PANTHER" id="PTHR13239">
    <property type="entry name" value="PROTEIN REQUIRED FOR HYPHAL ANASTOMOSIS HAM-2"/>
    <property type="match status" value="1"/>
</dbReference>
<evidence type="ECO:0000313" key="3">
    <source>
        <dbReference type="Proteomes" id="UP000036681"/>
    </source>
</evidence>
<evidence type="ECO:0000313" key="4">
    <source>
        <dbReference type="WBParaSite" id="ALUE_0001105601-mRNA-1"/>
    </source>
</evidence>
<organism evidence="3 4">
    <name type="scientific">Ascaris lumbricoides</name>
    <name type="common">Giant roundworm</name>
    <dbReference type="NCBI Taxonomy" id="6252"/>
    <lineage>
        <taxon>Eukaryota</taxon>
        <taxon>Metazoa</taxon>
        <taxon>Ecdysozoa</taxon>
        <taxon>Nematoda</taxon>
        <taxon>Chromadorea</taxon>
        <taxon>Rhabditida</taxon>
        <taxon>Spirurina</taxon>
        <taxon>Ascaridomorpha</taxon>
        <taxon>Ascaridoidea</taxon>
        <taxon>Ascarididae</taxon>
        <taxon>Ascaris</taxon>
    </lineage>
</organism>
<protein>
    <submittedName>
        <fullName evidence="4">Far11/STRP C-terminal domain-containing protein</fullName>
    </submittedName>
</protein>
<dbReference type="Gene3D" id="1.10.287.130">
    <property type="match status" value="1"/>
</dbReference>
<dbReference type="GO" id="GO:0005525">
    <property type="term" value="F:GTP binding"/>
    <property type="evidence" value="ECO:0007669"/>
    <property type="project" value="InterPro"/>
</dbReference>
<dbReference type="SUPFAM" id="SSF52540">
    <property type="entry name" value="P-loop containing nucleoside triphosphate hydrolases"/>
    <property type="match status" value="1"/>
</dbReference>
<dbReference type="Gene3D" id="1.20.5.170">
    <property type="match status" value="1"/>
</dbReference>
<dbReference type="NCBIfam" id="NF006958">
    <property type="entry name" value="PRK09435.1"/>
    <property type="match status" value="1"/>
</dbReference>
<dbReference type="InterPro" id="IPR027417">
    <property type="entry name" value="P-loop_NTPase"/>
</dbReference>